<proteinExistence type="predicted"/>
<sequence length="220" mass="25055">MSGFVTVSVPPALLRKTVAIHRIAFSHKRVGTTSHNFRWAPKYPYLRHPMHCTIATERSNLKKVPTSSGSPNENSVDEFLAEKGYRVEDSVILFDGECNLCNGSVNFVLDHDRQGIFKFAALQSPVGLALLKKYHGPTDLSSLVLIEKGRMLLKSDAVLRIAELLDNQTLRVLAVATRVGFPRWLRDWVYTEIISKYRRQIFGETDVCRLMEPGWEHRFL</sequence>
<dbReference type="GO" id="GO:0015035">
    <property type="term" value="F:protein-disulfide reductase activity"/>
    <property type="evidence" value="ECO:0007669"/>
    <property type="project" value="InterPro"/>
</dbReference>
<dbReference type="Pfam" id="PF04134">
    <property type="entry name" value="DCC1-like"/>
    <property type="match status" value="1"/>
</dbReference>
<protein>
    <recommendedName>
        <fullName evidence="3">DUF393 domain-containing protein</fullName>
    </recommendedName>
</protein>
<name>A0AAV9INT0_9RHOD</name>
<reference evidence="1 2" key="1">
    <citation type="submission" date="2022-07" db="EMBL/GenBank/DDBJ databases">
        <title>Genome-wide signatures of adaptation to extreme environments.</title>
        <authorList>
            <person name="Cho C.H."/>
            <person name="Yoon H.S."/>
        </authorList>
    </citation>
    <scope>NUCLEOTIDE SEQUENCE [LARGE SCALE GENOMIC DNA]</scope>
    <source>
        <strain evidence="1 2">108.79 E11</strain>
    </source>
</reference>
<dbReference type="PANTHER" id="PTHR33639">
    <property type="entry name" value="THIOL-DISULFIDE OXIDOREDUCTASE DCC"/>
    <property type="match status" value="1"/>
</dbReference>
<organism evidence="1 2">
    <name type="scientific">Galdieria yellowstonensis</name>
    <dbReference type="NCBI Taxonomy" id="3028027"/>
    <lineage>
        <taxon>Eukaryota</taxon>
        <taxon>Rhodophyta</taxon>
        <taxon>Bangiophyceae</taxon>
        <taxon>Galdieriales</taxon>
        <taxon>Galdieriaceae</taxon>
        <taxon>Galdieria</taxon>
    </lineage>
</organism>
<dbReference type="EMBL" id="JANCYU010000069">
    <property type="protein sequence ID" value="KAK4528786.1"/>
    <property type="molecule type" value="Genomic_DNA"/>
</dbReference>
<gene>
    <name evidence="1" type="ORF">GAYE_SCF64G6732</name>
</gene>
<accession>A0AAV9INT0</accession>
<evidence type="ECO:0000313" key="1">
    <source>
        <dbReference type="EMBL" id="KAK4528786.1"/>
    </source>
</evidence>
<dbReference type="PANTHER" id="PTHR33639:SF2">
    <property type="entry name" value="DUF393 DOMAIN-CONTAINING PROTEIN"/>
    <property type="match status" value="1"/>
</dbReference>
<keyword evidence="2" id="KW-1185">Reference proteome</keyword>
<dbReference type="InterPro" id="IPR007263">
    <property type="entry name" value="DCC1-like"/>
</dbReference>
<evidence type="ECO:0000313" key="2">
    <source>
        <dbReference type="Proteomes" id="UP001300502"/>
    </source>
</evidence>
<evidence type="ECO:0008006" key="3">
    <source>
        <dbReference type="Google" id="ProtNLM"/>
    </source>
</evidence>
<comment type="caution">
    <text evidence="1">The sequence shown here is derived from an EMBL/GenBank/DDBJ whole genome shotgun (WGS) entry which is preliminary data.</text>
</comment>
<dbReference type="InterPro" id="IPR052927">
    <property type="entry name" value="DCC_oxidoreductase"/>
</dbReference>
<dbReference type="AlphaFoldDB" id="A0AAV9INT0"/>
<dbReference type="Proteomes" id="UP001300502">
    <property type="component" value="Unassembled WGS sequence"/>
</dbReference>